<dbReference type="RefSeq" id="WP_145034643.1">
    <property type="nucleotide sequence ID" value="NZ_CP036271.1"/>
</dbReference>
<organism evidence="2 3">
    <name type="scientific">Caulifigura coniformis</name>
    <dbReference type="NCBI Taxonomy" id="2527983"/>
    <lineage>
        <taxon>Bacteria</taxon>
        <taxon>Pseudomonadati</taxon>
        <taxon>Planctomycetota</taxon>
        <taxon>Planctomycetia</taxon>
        <taxon>Planctomycetales</taxon>
        <taxon>Planctomycetaceae</taxon>
        <taxon>Caulifigura</taxon>
    </lineage>
</organism>
<gene>
    <name evidence="2" type="ORF">Pan44_53440</name>
</gene>
<dbReference type="InParanoid" id="A0A517SMF1"/>
<dbReference type="KEGG" id="ccos:Pan44_53440"/>
<dbReference type="Proteomes" id="UP000315700">
    <property type="component" value="Chromosome"/>
</dbReference>
<sequence>MVTQQDVERWAEELTTVADRIAPRFKRPEIRSRAAVYLQACWRPSNARTAGSWRSSSAMSPPRTSS</sequence>
<protein>
    <submittedName>
        <fullName evidence="2">Uncharacterized protein</fullName>
    </submittedName>
</protein>
<dbReference type="EMBL" id="CP036271">
    <property type="protein sequence ID" value="QDT57276.1"/>
    <property type="molecule type" value="Genomic_DNA"/>
</dbReference>
<accession>A0A517SMF1</accession>
<proteinExistence type="predicted"/>
<evidence type="ECO:0000313" key="3">
    <source>
        <dbReference type="Proteomes" id="UP000315700"/>
    </source>
</evidence>
<feature type="compositionally biased region" description="Low complexity" evidence="1">
    <location>
        <begin position="54"/>
        <end position="66"/>
    </location>
</feature>
<reference evidence="2 3" key="1">
    <citation type="submission" date="2019-02" db="EMBL/GenBank/DDBJ databases">
        <title>Deep-cultivation of Planctomycetes and their phenomic and genomic characterization uncovers novel biology.</title>
        <authorList>
            <person name="Wiegand S."/>
            <person name="Jogler M."/>
            <person name="Boedeker C."/>
            <person name="Pinto D."/>
            <person name="Vollmers J."/>
            <person name="Rivas-Marin E."/>
            <person name="Kohn T."/>
            <person name="Peeters S.H."/>
            <person name="Heuer A."/>
            <person name="Rast P."/>
            <person name="Oberbeckmann S."/>
            <person name="Bunk B."/>
            <person name="Jeske O."/>
            <person name="Meyerdierks A."/>
            <person name="Storesund J.E."/>
            <person name="Kallscheuer N."/>
            <person name="Luecker S."/>
            <person name="Lage O.M."/>
            <person name="Pohl T."/>
            <person name="Merkel B.J."/>
            <person name="Hornburger P."/>
            <person name="Mueller R.-W."/>
            <person name="Bruemmer F."/>
            <person name="Labrenz M."/>
            <person name="Spormann A.M."/>
            <person name="Op den Camp H."/>
            <person name="Overmann J."/>
            <person name="Amann R."/>
            <person name="Jetten M.S.M."/>
            <person name="Mascher T."/>
            <person name="Medema M.H."/>
            <person name="Devos D.P."/>
            <person name="Kaster A.-K."/>
            <person name="Ovreas L."/>
            <person name="Rohde M."/>
            <person name="Galperin M.Y."/>
            <person name="Jogler C."/>
        </authorList>
    </citation>
    <scope>NUCLEOTIDE SEQUENCE [LARGE SCALE GENOMIC DNA]</scope>
    <source>
        <strain evidence="2 3">Pan44</strain>
    </source>
</reference>
<feature type="region of interest" description="Disordered" evidence="1">
    <location>
        <begin position="46"/>
        <end position="66"/>
    </location>
</feature>
<keyword evidence="3" id="KW-1185">Reference proteome</keyword>
<evidence type="ECO:0000256" key="1">
    <source>
        <dbReference type="SAM" id="MobiDB-lite"/>
    </source>
</evidence>
<dbReference type="AlphaFoldDB" id="A0A517SMF1"/>
<evidence type="ECO:0000313" key="2">
    <source>
        <dbReference type="EMBL" id="QDT57276.1"/>
    </source>
</evidence>
<name>A0A517SMF1_9PLAN</name>